<keyword evidence="1 3" id="KW-0547">Nucleotide-binding</keyword>
<dbReference type="EMBL" id="GDID01005699">
    <property type="protein sequence ID" value="JAP90907.1"/>
    <property type="molecule type" value="Transcribed_RNA"/>
</dbReference>
<keyword evidence="4" id="KW-0479">Metal-binding</keyword>
<reference evidence="5" key="1">
    <citation type="submission" date="2015-07" db="EMBL/GenBank/DDBJ databases">
        <title>Adaptation to a free-living lifestyle via gene acquisitions in the diplomonad Trepomonas sp. PC1.</title>
        <authorList>
            <person name="Xu F."/>
            <person name="Jerlstrom-Hultqvist J."/>
            <person name="Kolisko M."/>
            <person name="Simpson A.G.B."/>
            <person name="Roger A.J."/>
            <person name="Svard S.G."/>
            <person name="Andersson J.O."/>
        </authorList>
    </citation>
    <scope>NUCLEOTIDE SEQUENCE</scope>
    <source>
        <strain evidence="5">PC1</strain>
    </source>
</reference>
<dbReference type="GO" id="GO:0003924">
    <property type="term" value="F:GTPase activity"/>
    <property type="evidence" value="ECO:0007669"/>
    <property type="project" value="InterPro"/>
</dbReference>
<dbReference type="InterPro" id="IPR006689">
    <property type="entry name" value="Small_GTPase_ARF/SAR"/>
</dbReference>
<evidence type="ECO:0000313" key="5">
    <source>
        <dbReference type="EMBL" id="JAP90907.1"/>
    </source>
</evidence>
<protein>
    <submittedName>
        <fullName evidence="5">Small Arf-related GTPase</fullName>
    </submittedName>
</protein>
<keyword evidence="4" id="KW-0460">Magnesium</keyword>
<dbReference type="InterPro" id="IPR027417">
    <property type="entry name" value="P-loop_NTPase"/>
</dbReference>
<dbReference type="SUPFAM" id="SSF52540">
    <property type="entry name" value="P-loop containing nucleoside triphosphate hydrolases"/>
    <property type="match status" value="1"/>
</dbReference>
<feature type="binding site" evidence="3">
    <location>
        <begin position="116"/>
        <end position="119"/>
    </location>
    <ligand>
        <name>GTP</name>
        <dbReference type="ChEBI" id="CHEBI:37565"/>
    </ligand>
</feature>
<sequence length="172" mass="19544">MTQQMKAILEQIERKTDIALIGPEGSGKSSFLTNISIGELKYMPSNDQMIEYVKYKQVTLMGWDVFEGSKLTVGHDVFGVIIMLDGHDPDTLSQYAKTLKERLQKQIFKPVLILLNKADKGCKLTKEKVVAELGLRDINITYQINEVSVLQNQNIVESIDWLTQQLLPKDKM</sequence>
<dbReference type="GO" id="GO:0005525">
    <property type="term" value="F:GTP binding"/>
    <property type="evidence" value="ECO:0007669"/>
    <property type="project" value="UniProtKB-KW"/>
</dbReference>
<dbReference type="SMART" id="SM00177">
    <property type="entry name" value="ARF"/>
    <property type="match status" value="1"/>
</dbReference>
<dbReference type="Pfam" id="PF00025">
    <property type="entry name" value="Arf"/>
    <property type="match status" value="1"/>
</dbReference>
<keyword evidence="2 3" id="KW-0342">GTP-binding</keyword>
<feature type="binding site" evidence="3">
    <location>
        <begin position="22"/>
        <end position="29"/>
    </location>
    <ligand>
        <name>GTP</name>
        <dbReference type="ChEBI" id="CHEBI:37565"/>
    </ligand>
</feature>
<dbReference type="PANTHER" id="PTHR45732:SF2">
    <property type="entry name" value="ADP-RIBOSYLATION FACTOR LIKE PROTEIN"/>
    <property type="match status" value="1"/>
</dbReference>
<feature type="binding site" evidence="4">
    <location>
        <position position="45"/>
    </location>
    <ligand>
        <name>Mg(2+)</name>
        <dbReference type="ChEBI" id="CHEBI:18420"/>
    </ligand>
</feature>
<evidence type="ECO:0000256" key="1">
    <source>
        <dbReference type="ARBA" id="ARBA00022741"/>
    </source>
</evidence>
<gene>
    <name evidence="5" type="ORF">TPC1_17645</name>
</gene>
<dbReference type="Gene3D" id="3.40.50.300">
    <property type="entry name" value="P-loop containing nucleotide triphosphate hydrolases"/>
    <property type="match status" value="1"/>
</dbReference>
<evidence type="ECO:0000256" key="3">
    <source>
        <dbReference type="PIRSR" id="PIRSR606689-1"/>
    </source>
</evidence>
<dbReference type="PANTHER" id="PTHR45732">
    <property type="entry name" value="ADP-RIBOSYLATION FACTOR-LIKE PROTEIN 8"/>
    <property type="match status" value="1"/>
</dbReference>
<organism evidence="5">
    <name type="scientific">Trepomonas sp. PC1</name>
    <dbReference type="NCBI Taxonomy" id="1076344"/>
    <lineage>
        <taxon>Eukaryota</taxon>
        <taxon>Metamonada</taxon>
        <taxon>Diplomonadida</taxon>
        <taxon>Hexamitidae</taxon>
        <taxon>Hexamitinae</taxon>
        <taxon>Trepomonas</taxon>
    </lineage>
</organism>
<name>A0A146K2H0_9EUKA</name>
<proteinExistence type="predicted"/>
<dbReference type="GO" id="GO:0046872">
    <property type="term" value="F:metal ion binding"/>
    <property type="evidence" value="ECO:0007669"/>
    <property type="project" value="UniProtKB-KW"/>
</dbReference>
<evidence type="ECO:0000256" key="2">
    <source>
        <dbReference type="ARBA" id="ARBA00023134"/>
    </source>
</evidence>
<dbReference type="AlphaFoldDB" id="A0A146K2H0"/>
<accession>A0A146K2H0</accession>
<feature type="binding site" evidence="4">
    <location>
        <position position="29"/>
    </location>
    <ligand>
        <name>Mg(2+)</name>
        <dbReference type="ChEBI" id="CHEBI:18420"/>
    </ligand>
</feature>
<evidence type="ECO:0000256" key="4">
    <source>
        <dbReference type="PIRSR" id="PIRSR606689-2"/>
    </source>
</evidence>